<feature type="transmembrane region" description="Helical" evidence="1">
    <location>
        <begin position="199"/>
        <end position="224"/>
    </location>
</feature>
<dbReference type="EMBL" id="JARK01001495">
    <property type="protein sequence ID" value="EYB95531.1"/>
    <property type="molecule type" value="Genomic_DNA"/>
</dbReference>
<proteinExistence type="predicted"/>
<evidence type="ECO:0000313" key="3">
    <source>
        <dbReference type="Proteomes" id="UP000024635"/>
    </source>
</evidence>
<protein>
    <submittedName>
        <fullName evidence="2">Uncharacterized protein</fullName>
    </submittedName>
</protein>
<organism evidence="2 3">
    <name type="scientific">Ancylostoma ceylanicum</name>
    <dbReference type="NCBI Taxonomy" id="53326"/>
    <lineage>
        <taxon>Eukaryota</taxon>
        <taxon>Metazoa</taxon>
        <taxon>Ecdysozoa</taxon>
        <taxon>Nematoda</taxon>
        <taxon>Chromadorea</taxon>
        <taxon>Rhabditida</taxon>
        <taxon>Rhabditina</taxon>
        <taxon>Rhabditomorpha</taxon>
        <taxon>Strongyloidea</taxon>
        <taxon>Ancylostomatidae</taxon>
        <taxon>Ancylostomatinae</taxon>
        <taxon>Ancylostoma</taxon>
    </lineage>
</organism>
<feature type="transmembrane region" description="Helical" evidence="1">
    <location>
        <begin position="13"/>
        <end position="34"/>
    </location>
</feature>
<dbReference type="Proteomes" id="UP000024635">
    <property type="component" value="Unassembled WGS sequence"/>
</dbReference>
<keyword evidence="1" id="KW-1133">Transmembrane helix</keyword>
<comment type="caution">
    <text evidence="2">The sequence shown here is derived from an EMBL/GenBank/DDBJ whole genome shotgun (WGS) entry which is preliminary data.</text>
</comment>
<sequence length="325" mass="37304">MLTPSIPHRLLKFTANVALSGALLLCTGVLNVCFETPIRQSCLHSNSTQLAENCFNQRQAFFLFFVFCLSRIVTYRVEVYLFPRYPRCLAKGAVPGRHVGIALGLPYLARFSSKLLLSTEVDPSPLLGLALLALCVVAFFPYARDFFTMCRLVLYAVQRRFYKANHDLILTVVTLYIYLSVMTIEFLDVSFGLYCSQHLLGLPLVFPNINFPFLLYLMHCYVIMHHKTMPVIIYEVLEEDQFVQLHRFRCLCQKDCPELSHTVRLPVAPSLATTRERRLLEGRIVQHRAMTLDIESRCSRQHPNAYPEQIPNITKIVAELIVITR</sequence>
<dbReference type="OrthoDB" id="5821563at2759"/>
<name>A0A016SYU3_9BILA</name>
<feature type="transmembrane region" description="Helical" evidence="1">
    <location>
        <begin position="60"/>
        <end position="77"/>
    </location>
</feature>
<dbReference type="STRING" id="53326.A0A016SYU3"/>
<feature type="transmembrane region" description="Helical" evidence="1">
    <location>
        <begin position="126"/>
        <end position="147"/>
    </location>
</feature>
<keyword evidence="3" id="KW-1185">Reference proteome</keyword>
<keyword evidence="1" id="KW-0812">Transmembrane</keyword>
<reference evidence="3" key="1">
    <citation type="journal article" date="2015" name="Nat. Genet.">
        <title>The genome and transcriptome of the zoonotic hookworm Ancylostoma ceylanicum identify infection-specific gene families.</title>
        <authorList>
            <person name="Schwarz E.M."/>
            <person name="Hu Y."/>
            <person name="Antoshechkin I."/>
            <person name="Miller M.M."/>
            <person name="Sternberg P.W."/>
            <person name="Aroian R.V."/>
        </authorList>
    </citation>
    <scope>NUCLEOTIDE SEQUENCE</scope>
    <source>
        <strain evidence="3">HY135</strain>
    </source>
</reference>
<accession>A0A016SYU3</accession>
<keyword evidence="1" id="KW-0472">Membrane</keyword>
<gene>
    <name evidence="2" type="primary">Acey_s0159.g3318</name>
    <name evidence="2" type="synonym">Acey-Y47D3A.34</name>
    <name evidence="2" type="ORF">Y032_0159g3318</name>
</gene>
<evidence type="ECO:0000256" key="1">
    <source>
        <dbReference type="SAM" id="Phobius"/>
    </source>
</evidence>
<evidence type="ECO:0000313" key="2">
    <source>
        <dbReference type="EMBL" id="EYB95531.1"/>
    </source>
</evidence>
<feature type="transmembrane region" description="Helical" evidence="1">
    <location>
        <begin position="168"/>
        <end position="187"/>
    </location>
</feature>
<dbReference type="AlphaFoldDB" id="A0A016SYU3"/>